<evidence type="ECO:0000256" key="6">
    <source>
        <dbReference type="SAM" id="Phobius"/>
    </source>
</evidence>
<keyword evidence="5 6" id="KW-0472">Membrane</keyword>
<keyword evidence="3 6" id="KW-0812">Transmembrane</keyword>
<sequence length="452" mass="48728">MLGITLWMATWWMTEAVPIPATALLPLFLFPLLDIRSISATAVPYAHPMVLLYMGGFMLAVSIEKWNLHKRLAIHVVLLLGTHLRGILLGFMCATALLSMWISNTATSLMMLPIGLAVTQQLDGNDASGKRSPTGKALMLGIAYSASIGGLATLIGTPTNITLSAMIQQFYGISIGFSQWMLFGLPISLLLLAICWYYLAYHAFSFPQAEGLQAARTEVSQQLAALGPIRSPEVRVALVFGGVSLAWILRSQLQTLLPALDDTLIALGGVLLLFVLPAGEKNRPNVQLLDWKTAEKIPWGILLLFGGGLALADGFQVTGLAEAIGLQFALLETLPYLLFLLCIVLVVNFLTEITSNVATASVLLPILAAVSLQVGMHPYGLMVGATVAASCAFMLPVATPPNAVVFGSGYLEIRDMLKTGFLLNLLSVLLISLLVYFLLPIVWGIDLHHYPF</sequence>
<dbReference type="PROSITE" id="PS01271">
    <property type="entry name" value="NA_SULFATE"/>
    <property type="match status" value="1"/>
</dbReference>
<gene>
    <name evidence="7" type="ORF">A3SI_09932</name>
</gene>
<dbReference type="PANTHER" id="PTHR10283">
    <property type="entry name" value="SOLUTE CARRIER FAMILY 13 MEMBER"/>
    <property type="match status" value="1"/>
</dbReference>
<dbReference type="InterPro" id="IPR001898">
    <property type="entry name" value="SLC13A/DASS"/>
</dbReference>
<keyword evidence="2" id="KW-0813">Transport</keyword>
<accession>I5C3U6</accession>
<feature type="transmembrane region" description="Helical" evidence="6">
    <location>
        <begin position="177"/>
        <end position="199"/>
    </location>
</feature>
<protein>
    <submittedName>
        <fullName evidence="7">Anion transporter</fullName>
    </submittedName>
</protein>
<feature type="transmembrane region" description="Helical" evidence="6">
    <location>
        <begin position="421"/>
        <end position="445"/>
    </location>
</feature>
<evidence type="ECO:0000313" key="7">
    <source>
        <dbReference type="EMBL" id="EIM76498.1"/>
    </source>
</evidence>
<dbReference type="Proteomes" id="UP000005551">
    <property type="component" value="Unassembled WGS sequence"/>
</dbReference>
<evidence type="ECO:0000313" key="8">
    <source>
        <dbReference type="Proteomes" id="UP000005551"/>
    </source>
</evidence>
<dbReference type="InterPro" id="IPR031312">
    <property type="entry name" value="Na/sul_symport_CS"/>
</dbReference>
<proteinExistence type="predicted"/>
<dbReference type="EMBL" id="AJYA01000020">
    <property type="protein sequence ID" value="EIM76498.1"/>
    <property type="molecule type" value="Genomic_DNA"/>
</dbReference>
<feature type="transmembrane region" description="Helical" evidence="6">
    <location>
        <begin position="12"/>
        <end position="33"/>
    </location>
</feature>
<feature type="transmembrane region" description="Helical" evidence="6">
    <location>
        <begin position="137"/>
        <end position="157"/>
    </location>
</feature>
<feature type="transmembrane region" description="Helical" evidence="6">
    <location>
        <begin position="357"/>
        <end position="375"/>
    </location>
</feature>
<name>I5C3U6_9BACT</name>
<evidence type="ECO:0000256" key="2">
    <source>
        <dbReference type="ARBA" id="ARBA00022448"/>
    </source>
</evidence>
<dbReference type="RefSeq" id="WP_009054978.1">
    <property type="nucleotide sequence ID" value="NZ_AJYA01000020.1"/>
</dbReference>
<feature type="transmembrane region" description="Helical" evidence="6">
    <location>
        <begin position="381"/>
        <end position="400"/>
    </location>
</feature>
<dbReference type="NCBIfam" id="TIGR00785">
    <property type="entry name" value="dass"/>
    <property type="match status" value="1"/>
</dbReference>
<dbReference type="PANTHER" id="PTHR10283:SF82">
    <property type="entry name" value="SOLUTE CARRIER FAMILY 13 MEMBER 2"/>
    <property type="match status" value="1"/>
</dbReference>
<organism evidence="7 8">
    <name type="scientific">Nitritalea halalkaliphila LW7</name>
    <dbReference type="NCBI Taxonomy" id="1189621"/>
    <lineage>
        <taxon>Bacteria</taxon>
        <taxon>Pseudomonadati</taxon>
        <taxon>Bacteroidota</taxon>
        <taxon>Cytophagia</taxon>
        <taxon>Cytophagales</taxon>
        <taxon>Cyclobacteriaceae</taxon>
        <taxon>Nitritalea</taxon>
    </lineage>
</organism>
<dbReference type="GO" id="GO:0005886">
    <property type="term" value="C:plasma membrane"/>
    <property type="evidence" value="ECO:0007669"/>
    <property type="project" value="TreeGrafter"/>
</dbReference>
<evidence type="ECO:0000256" key="3">
    <source>
        <dbReference type="ARBA" id="ARBA00022692"/>
    </source>
</evidence>
<keyword evidence="8" id="KW-1185">Reference proteome</keyword>
<reference evidence="7 8" key="1">
    <citation type="submission" date="2012-05" db="EMBL/GenBank/DDBJ databases">
        <title>Genome sequence of Nitritalea halalkaliphila LW7.</title>
        <authorList>
            <person name="Jangir P.K."/>
            <person name="Singh A."/>
            <person name="Shivaji S."/>
            <person name="Sharma R."/>
        </authorList>
    </citation>
    <scope>NUCLEOTIDE SEQUENCE [LARGE SCALE GENOMIC DNA]</scope>
    <source>
        <strain evidence="7 8">LW7</strain>
    </source>
</reference>
<feature type="transmembrane region" description="Helical" evidence="6">
    <location>
        <begin position="256"/>
        <end position="276"/>
    </location>
</feature>
<dbReference type="GO" id="GO:0015141">
    <property type="term" value="F:succinate transmembrane transporter activity"/>
    <property type="evidence" value="ECO:0007669"/>
    <property type="project" value="UniProtKB-ARBA"/>
</dbReference>
<comment type="subcellular location">
    <subcellularLocation>
        <location evidence="1">Membrane</location>
        <topology evidence="1">Multi-pass membrane protein</topology>
    </subcellularLocation>
</comment>
<dbReference type="PATRIC" id="fig|1189621.3.peg.2067"/>
<feature type="transmembrane region" description="Helical" evidence="6">
    <location>
        <begin position="333"/>
        <end position="350"/>
    </location>
</feature>
<evidence type="ECO:0000256" key="5">
    <source>
        <dbReference type="ARBA" id="ARBA00023136"/>
    </source>
</evidence>
<feature type="transmembrane region" description="Helical" evidence="6">
    <location>
        <begin position="297"/>
        <end position="321"/>
    </location>
</feature>
<dbReference type="AlphaFoldDB" id="I5C3U6"/>
<dbReference type="Pfam" id="PF00939">
    <property type="entry name" value="Na_sulph_symp"/>
    <property type="match status" value="1"/>
</dbReference>
<comment type="caution">
    <text evidence="7">The sequence shown here is derived from an EMBL/GenBank/DDBJ whole genome shotgun (WGS) entry which is preliminary data.</text>
</comment>
<evidence type="ECO:0000256" key="1">
    <source>
        <dbReference type="ARBA" id="ARBA00004141"/>
    </source>
</evidence>
<evidence type="ECO:0000256" key="4">
    <source>
        <dbReference type="ARBA" id="ARBA00022989"/>
    </source>
</evidence>
<feature type="transmembrane region" description="Helical" evidence="6">
    <location>
        <begin position="45"/>
        <end position="63"/>
    </location>
</feature>
<keyword evidence="4 6" id="KW-1133">Transmembrane helix</keyword>